<feature type="signal peptide" evidence="1">
    <location>
        <begin position="1"/>
        <end position="27"/>
    </location>
</feature>
<gene>
    <name evidence="2" type="ORF">HC031_15800</name>
</gene>
<organism evidence="2 3">
    <name type="scientific">Planosporangium thailandense</name>
    <dbReference type="NCBI Taxonomy" id="765197"/>
    <lineage>
        <taxon>Bacteria</taxon>
        <taxon>Bacillati</taxon>
        <taxon>Actinomycetota</taxon>
        <taxon>Actinomycetes</taxon>
        <taxon>Micromonosporales</taxon>
        <taxon>Micromonosporaceae</taxon>
        <taxon>Planosporangium</taxon>
    </lineage>
</organism>
<sequence>MGGQRVGLGLAAILTVLLSGCTPAVNGGGTAAPPPASDVTPGIIIATGHGWTSAGLEGRMPAPGTCHARQAADGEPLPDPACTPGAIDTAVTDTNIDTTVCRKGGYTSTVRPPVSLTEPAKRKLLAAYGIPASRIRDYELDHLVDLAAGGASDVRNLWPEPNTFTLFHPGTAVHNDKDVVESYTFHAICQHKVTASAVERAMATDWSTAVARLGLPPIPADYQS</sequence>
<accession>A0ABX0Y1D0</accession>
<feature type="chain" id="PRO_5047032914" description="HNH endonuclease" evidence="1">
    <location>
        <begin position="28"/>
        <end position="224"/>
    </location>
</feature>
<keyword evidence="3" id="KW-1185">Reference proteome</keyword>
<comment type="caution">
    <text evidence="2">The sequence shown here is derived from an EMBL/GenBank/DDBJ whole genome shotgun (WGS) entry which is preliminary data.</text>
</comment>
<name>A0ABX0Y1D0_9ACTN</name>
<evidence type="ECO:0000313" key="3">
    <source>
        <dbReference type="Proteomes" id="UP000722989"/>
    </source>
</evidence>
<proteinExistence type="predicted"/>
<keyword evidence="1" id="KW-0732">Signal</keyword>
<dbReference type="Proteomes" id="UP000722989">
    <property type="component" value="Unassembled WGS sequence"/>
</dbReference>
<evidence type="ECO:0008006" key="4">
    <source>
        <dbReference type="Google" id="ProtNLM"/>
    </source>
</evidence>
<dbReference type="RefSeq" id="WP_167926080.1">
    <property type="nucleotide sequence ID" value="NZ_JAATVY010000010.1"/>
</dbReference>
<dbReference type="PROSITE" id="PS51257">
    <property type="entry name" value="PROKAR_LIPOPROTEIN"/>
    <property type="match status" value="1"/>
</dbReference>
<reference evidence="2 3" key="1">
    <citation type="submission" date="2020-03" db="EMBL/GenBank/DDBJ databases">
        <title>WGS of the type strain of Planosporangium spp.</title>
        <authorList>
            <person name="Thawai C."/>
        </authorList>
    </citation>
    <scope>NUCLEOTIDE SEQUENCE [LARGE SCALE GENOMIC DNA]</scope>
    <source>
        <strain evidence="2 3">TBRC 5610</strain>
    </source>
</reference>
<evidence type="ECO:0000313" key="2">
    <source>
        <dbReference type="EMBL" id="NJC71164.1"/>
    </source>
</evidence>
<protein>
    <recommendedName>
        <fullName evidence="4">HNH endonuclease</fullName>
    </recommendedName>
</protein>
<evidence type="ECO:0000256" key="1">
    <source>
        <dbReference type="SAM" id="SignalP"/>
    </source>
</evidence>
<dbReference type="EMBL" id="JAATVY010000010">
    <property type="protein sequence ID" value="NJC71164.1"/>
    <property type="molecule type" value="Genomic_DNA"/>
</dbReference>